<protein>
    <recommendedName>
        <fullName evidence="4">Biotin/lipoyl-binding protein</fullName>
    </recommendedName>
</protein>
<name>A0A4Y3UQN4_9MICO</name>
<evidence type="ECO:0000313" key="3">
    <source>
        <dbReference type="Proteomes" id="UP000319804"/>
    </source>
</evidence>
<comment type="caution">
    <text evidence="2">The sequence shown here is derived from an EMBL/GenBank/DDBJ whole genome shotgun (WGS) entry which is preliminary data.</text>
</comment>
<dbReference type="PROSITE" id="PS51257">
    <property type="entry name" value="PROKAR_LIPOPROTEIN"/>
    <property type="match status" value="1"/>
</dbReference>
<accession>A0A4Y3UQN4</accession>
<reference evidence="2 3" key="1">
    <citation type="submission" date="2019-06" db="EMBL/GenBank/DDBJ databases">
        <title>Sequencing the genomes of 1000 actinobacteria strains.</title>
        <authorList>
            <person name="Klenk H.-P."/>
        </authorList>
    </citation>
    <scope>NUCLEOTIDE SEQUENCE [LARGE SCALE GENOMIC DNA]</scope>
    <source>
        <strain evidence="2 3">DSM 20427</strain>
    </source>
</reference>
<organism evidence="2 3">
    <name type="scientific">Microbacterium lacticum</name>
    <dbReference type="NCBI Taxonomy" id="33885"/>
    <lineage>
        <taxon>Bacteria</taxon>
        <taxon>Bacillati</taxon>
        <taxon>Actinomycetota</taxon>
        <taxon>Actinomycetes</taxon>
        <taxon>Micrococcales</taxon>
        <taxon>Microbacteriaceae</taxon>
        <taxon>Microbacterium</taxon>
    </lineage>
</organism>
<dbReference type="Gene3D" id="2.40.50.100">
    <property type="match status" value="1"/>
</dbReference>
<evidence type="ECO:0008006" key="4">
    <source>
        <dbReference type="Google" id="ProtNLM"/>
    </source>
</evidence>
<feature type="compositionally biased region" description="Basic residues" evidence="1">
    <location>
        <begin position="153"/>
        <end position="167"/>
    </location>
</feature>
<gene>
    <name evidence="2" type="ORF">FHX68_1132</name>
</gene>
<evidence type="ECO:0000256" key="1">
    <source>
        <dbReference type="SAM" id="MobiDB-lite"/>
    </source>
</evidence>
<dbReference type="InterPro" id="IPR011053">
    <property type="entry name" value="Single_hybrid_motif"/>
</dbReference>
<dbReference type="RefSeq" id="WP_141380874.1">
    <property type="nucleotide sequence ID" value="NZ_BJNA01000036.1"/>
</dbReference>
<dbReference type="SUPFAM" id="SSF51230">
    <property type="entry name" value="Single hybrid motif"/>
    <property type="match status" value="1"/>
</dbReference>
<dbReference type="AlphaFoldDB" id="A0A4Y3UQN4"/>
<feature type="region of interest" description="Disordered" evidence="1">
    <location>
        <begin position="126"/>
        <end position="167"/>
    </location>
</feature>
<dbReference type="OrthoDB" id="3725787at2"/>
<proteinExistence type="predicted"/>
<dbReference type="EMBL" id="VFPS01000001">
    <property type="protein sequence ID" value="TQN00996.1"/>
    <property type="molecule type" value="Genomic_DNA"/>
</dbReference>
<keyword evidence="3" id="KW-1185">Reference proteome</keyword>
<feature type="compositionally biased region" description="Low complexity" evidence="1">
    <location>
        <begin position="132"/>
        <end position="149"/>
    </location>
</feature>
<evidence type="ECO:0000313" key="2">
    <source>
        <dbReference type="EMBL" id="TQN00996.1"/>
    </source>
</evidence>
<sequence length="167" mass="17318">MSWASRLKLFLGVIVVLGVVAGCTLVFTQRQSAAQSATATIEAETLTVGAVYAGTVVDQLVQPGDTVAAGDPLLTVHSVQLSRDLEDDVITPAELDGVDTTAGTYQVVATVDGTVASIDTPVGDFVTAGGTPSPSSPARRAAGRAPVAEAPRRAHRRMPRHRSRATR</sequence>
<dbReference type="Proteomes" id="UP000319804">
    <property type="component" value="Unassembled WGS sequence"/>
</dbReference>